<dbReference type="OrthoDB" id="5283776at2759"/>
<feature type="compositionally biased region" description="Basic residues" evidence="1">
    <location>
        <begin position="1"/>
        <end position="13"/>
    </location>
</feature>
<evidence type="ECO:0000313" key="2">
    <source>
        <dbReference type="EMBL" id="EWC44892.1"/>
    </source>
</evidence>
<dbReference type="EMBL" id="KI966433">
    <property type="protein sequence ID" value="EWC44892.1"/>
    <property type="molecule type" value="Genomic_DNA"/>
</dbReference>
<organism evidence="2 3">
    <name type="scientific">Drechslerella stenobrocha 248</name>
    <dbReference type="NCBI Taxonomy" id="1043628"/>
    <lineage>
        <taxon>Eukaryota</taxon>
        <taxon>Fungi</taxon>
        <taxon>Dikarya</taxon>
        <taxon>Ascomycota</taxon>
        <taxon>Pezizomycotina</taxon>
        <taxon>Orbiliomycetes</taxon>
        <taxon>Orbiliales</taxon>
        <taxon>Orbiliaceae</taxon>
        <taxon>Drechslerella</taxon>
    </lineage>
</organism>
<sequence length="194" mass="22034">MENRHNWKRQGRKFSKEDFIDHGPLPEERMRRLRQEYTSRGSTTRGSVTGFSASEMGRPSDSGQMDTDDLEYSLSQTQLQSQLPQAIPSSMFAIDSHFDETNSLIMRDNIDQSSQLDYDMNELLAFRNSIGNFQQAYPPQGPQLVGVGAHARSMLRDIPPTLDVEEDGQGENDVEWSNDPEWSENQVVNTMKGS</sequence>
<reference evidence="2 3" key="1">
    <citation type="submission" date="2013-05" db="EMBL/GenBank/DDBJ databases">
        <title>Drechslerella stenobrocha genome reveals carnivorous origination and mechanical trapping mechanism of predatory fungi.</title>
        <authorList>
            <person name="Liu X."/>
            <person name="Zhang W."/>
            <person name="Liu K."/>
        </authorList>
    </citation>
    <scope>NUCLEOTIDE SEQUENCE [LARGE SCALE GENOMIC DNA]</scope>
    <source>
        <strain evidence="2 3">248</strain>
    </source>
</reference>
<feature type="region of interest" description="Disordered" evidence="1">
    <location>
        <begin position="1"/>
        <end position="67"/>
    </location>
</feature>
<feature type="compositionally biased region" description="Basic and acidic residues" evidence="1">
    <location>
        <begin position="14"/>
        <end position="37"/>
    </location>
</feature>
<evidence type="ECO:0000313" key="3">
    <source>
        <dbReference type="Proteomes" id="UP000024837"/>
    </source>
</evidence>
<feature type="compositionally biased region" description="Low complexity" evidence="1">
    <location>
        <begin position="38"/>
        <end position="52"/>
    </location>
</feature>
<feature type="region of interest" description="Disordered" evidence="1">
    <location>
        <begin position="162"/>
        <end position="194"/>
    </location>
</feature>
<feature type="compositionally biased region" description="Acidic residues" evidence="1">
    <location>
        <begin position="163"/>
        <end position="182"/>
    </location>
</feature>
<dbReference type="AlphaFoldDB" id="W7HXN3"/>
<feature type="compositionally biased region" description="Polar residues" evidence="1">
    <location>
        <begin position="183"/>
        <end position="194"/>
    </location>
</feature>
<proteinExistence type="predicted"/>
<gene>
    <name evidence="2" type="ORF">DRE_00951</name>
</gene>
<evidence type="ECO:0000256" key="1">
    <source>
        <dbReference type="SAM" id="MobiDB-lite"/>
    </source>
</evidence>
<protein>
    <submittedName>
        <fullName evidence="2">Uncharacterized protein</fullName>
    </submittedName>
</protein>
<dbReference type="Proteomes" id="UP000024837">
    <property type="component" value="Unassembled WGS sequence"/>
</dbReference>
<accession>W7HXN3</accession>
<dbReference type="HOGENOM" id="CLU_1402406_0_0_1"/>
<name>W7HXN3_9PEZI</name>
<keyword evidence="3" id="KW-1185">Reference proteome</keyword>